<evidence type="ECO:0000313" key="5">
    <source>
        <dbReference type="Proteomes" id="UP000321051"/>
    </source>
</evidence>
<dbReference type="GO" id="GO:0003677">
    <property type="term" value="F:DNA binding"/>
    <property type="evidence" value="ECO:0007669"/>
    <property type="project" value="InterPro"/>
</dbReference>
<dbReference type="SMART" id="SM00857">
    <property type="entry name" value="Resolvase"/>
    <property type="match status" value="1"/>
</dbReference>
<dbReference type="InterPro" id="IPR038109">
    <property type="entry name" value="DNA_bind_recomb_sf"/>
</dbReference>
<evidence type="ECO:0000259" key="3">
    <source>
        <dbReference type="PROSITE" id="PS51737"/>
    </source>
</evidence>
<dbReference type="SUPFAM" id="SSF53041">
    <property type="entry name" value="Resolvase-like"/>
    <property type="match status" value="1"/>
</dbReference>
<dbReference type="InterPro" id="IPR050639">
    <property type="entry name" value="SSR_resolvase"/>
</dbReference>
<sequence length="509" mass="59747">MQYENNAILDVQSVAVYLRKSRNEEGETDVLQKHRNQLLDFVQSYGWKFDLFQEIGSSDDLEFRTEFKRLLERVQAGIYDAVVVVEFDRLTRGDSYDYGYIKRIFAESRTKILTPYGEIIDLSDEFNVMNDMKATMGRYEYLQTKKRLNEGKLRSARLGNWVNGTPPLGYDYDHKTKKLVINEDEAKAVRMIFYLYHEKGNSMDNTSFEMNRLGFKTKRNDYFTVTKIGRILQNQTYVGRIVYGKSEGSGHKHKKSKTLRYKPENEWLVVVDDAHPALISKDVYEQIQIQMTKKRRIPPKARYSGYALTGLMRCNRCNSIMNFTKKQLVKAGWKCYVRTCVTPDPFGNRCNCRGCDASIVLDYVRRNIEEYIPRLMEQRDMGENDSVERLNRKISGLHTEIDKLKEGIGRIKSLFIDGMIDKEEMNGKHEEQTSKIEEKQRELREAEKELAYASSESVDDKIERLEIAKREYDLTDPFSSETNEYLKEIIDCIYYDRVDDEISLKIEFM</sequence>
<proteinExistence type="predicted"/>
<dbReference type="PANTHER" id="PTHR30461">
    <property type="entry name" value="DNA-INVERTASE FROM LAMBDOID PROPHAGE"/>
    <property type="match status" value="1"/>
</dbReference>
<dbReference type="CDD" id="cd00338">
    <property type="entry name" value="Ser_Recombinase"/>
    <property type="match status" value="1"/>
</dbReference>
<accession>A0A510Y1P3</accession>
<evidence type="ECO:0000259" key="2">
    <source>
        <dbReference type="PROSITE" id="PS51736"/>
    </source>
</evidence>
<evidence type="ECO:0000313" key="4">
    <source>
        <dbReference type="EMBL" id="GEK57103.1"/>
    </source>
</evidence>
<dbReference type="Pfam" id="PF07508">
    <property type="entry name" value="Recombinase"/>
    <property type="match status" value="1"/>
</dbReference>
<dbReference type="Pfam" id="PF00239">
    <property type="entry name" value="Resolvase"/>
    <property type="match status" value="1"/>
</dbReference>
<dbReference type="InterPro" id="IPR036162">
    <property type="entry name" value="Resolvase-like_N_sf"/>
</dbReference>
<feature type="coiled-coil region" evidence="1">
    <location>
        <begin position="387"/>
        <end position="456"/>
    </location>
</feature>
<dbReference type="Gene3D" id="3.40.50.1390">
    <property type="entry name" value="Resolvase, N-terminal catalytic domain"/>
    <property type="match status" value="1"/>
</dbReference>
<evidence type="ECO:0000256" key="1">
    <source>
        <dbReference type="SAM" id="Coils"/>
    </source>
</evidence>
<dbReference type="GO" id="GO:0000150">
    <property type="term" value="F:DNA strand exchange activity"/>
    <property type="evidence" value="ECO:0007669"/>
    <property type="project" value="InterPro"/>
</dbReference>
<dbReference type="Gene3D" id="3.90.1750.20">
    <property type="entry name" value="Putative Large Serine Recombinase, Chain B, Domain 2"/>
    <property type="match status" value="1"/>
</dbReference>
<reference evidence="4 5" key="1">
    <citation type="submission" date="2019-07" db="EMBL/GenBank/DDBJ databases">
        <title>Whole genome shotgun sequence of Marinococcus halophilus NBRC 102359.</title>
        <authorList>
            <person name="Hosoyama A."/>
            <person name="Uohara A."/>
            <person name="Ohji S."/>
            <person name="Ichikawa N."/>
        </authorList>
    </citation>
    <scope>NUCLEOTIDE SEQUENCE [LARGE SCALE GENOMIC DNA]</scope>
    <source>
        <strain evidence="4 5">NBRC 102359</strain>
    </source>
</reference>
<dbReference type="PANTHER" id="PTHR30461:SF23">
    <property type="entry name" value="DNA RECOMBINASE-RELATED"/>
    <property type="match status" value="1"/>
</dbReference>
<gene>
    <name evidence="4" type="ORF">MHA01_00080</name>
</gene>
<protein>
    <submittedName>
        <fullName evidence="4">Serine recombinase</fullName>
    </submittedName>
</protein>
<keyword evidence="1" id="KW-0175">Coiled coil</keyword>
<dbReference type="PROSITE" id="PS51736">
    <property type="entry name" value="RECOMBINASES_3"/>
    <property type="match status" value="1"/>
</dbReference>
<dbReference type="AlphaFoldDB" id="A0A510Y1P3"/>
<name>A0A510Y1P3_MARHA</name>
<dbReference type="InterPro" id="IPR006119">
    <property type="entry name" value="Resolv_N"/>
</dbReference>
<feature type="domain" description="Resolvase/invertase-type recombinase catalytic" evidence="2">
    <location>
        <begin position="13"/>
        <end position="159"/>
    </location>
</feature>
<dbReference type="RefSeq" id="WP_158219032.1">
    <property type="nucleotide sequence ID" value="NZ_BJUN01000001.1"/>
</dbReference>
<comment type="caution">
    <text evidence="4">The sequence shown here is derived from an EMBL/GenBank/DDBJ whole genome shotgun (WGS) entry which is preliminary data.</text>
</comment>
<feature type="domain" description="Recombinase" evidence="3">
    <location>
        <begin position="167"/>
        <end position="298"/>
    </location>
</feature>
<dbReference type="InterPro" id="IPR011109">
    <property type="entry name" value="DNA_bind_recombinase_dom"/>
</dbReference>
<dbReference type="Proteomes" id="UP000321051">
    <property type="component" value="Unassembled WGS sequence"/>
</dbReference>
<dbReference type="EMBL" id="BJUN01000001">
    <property type="protein sequence ID" value="GEK57103.1"/>
    <property type="molecule type" value="Genomic_DNA"/>
</dbReference>
<dbReference type="PROSITE" id="PS51737">
    <property type="entry name" value="RECOMBINASE_DNA_BIND"/>
    <property type="match status" value="1"/>
</dbReference>
<keyword evidence="5" id="KW-1185">Reference proteome</keyword>
<organism evidence="4 5">
    <name type="scientific">Marinococcus halophilus</name>
    <dbReference type="NCBI Taxonomy" id="1371"/>
    <lineage>
        <taxon>Bacteria</taxon>
        <taxon>Bacillati</taxon>
        <taxon>Bacillota</taxon>
        <taxon>Bacilli</taxon>
        <taxon>Bacillales</taxon>
        <taxon>Bacillaceae</taxon>
        <taxon>Marinococcus</taxon>
    </lineage>
</organism>